<keyword evidence="2" id="KW-0732">Signal</keyword>
<evidence type="ECO:0000313" key="4">
    <source>
        <dbReference type="Proteomes" id="UP001596060"/>
    </source>
</evidence>
<protein>
    <submittedName>
        <fullName evidence="3">Uncharacterized protein</fullName>
    </submittedName>
</protein>
<comment type="caution">
    <text evidence="3">The sequence shown here is derived from an EMBL/GenBank/DDBJ whole genome shotgun (WGS) entry which is preliminary data.</text>
</comment>
<feature type="chain" id="PRO_5045259999" evidence="2">
    <location>
        <begin position="25"/>
        <end position="166"/>
    </location>
</feature>
<dbReference type="Proteomes" id="UP001596060">
    <property type="component" value="Unassembled WGS sequence"/>
</dbReference>
<reference evidence="4" key="1">
    <citation type="journal article" date="2019" name="Int. J. Syst. Evol. Microbiol.">
        <title>The Global Catalogue of Microorganisms (GCM) 10K type strain sequencing project: providing services to taxonomists for standard genome sequencing and annotation.</title>
        <authorList>
            <consortium name="The Broad Institute Genomics Platform"/>
            <consortium name="The Broad Institute Genome Sequencing Center for Infectious Disease"/>
            <person name="Wu L."/>
            <person name="Ma J."/>
        </authorList>
    </citation>
    <scope>NUCLEOTIDE SEQUENCE [LARGE SCALE GENOMIC DNA]</scope>
    <source>
        <strain evidence="4">CCUG 43117</strain>
    </source>
</reference>
<sequence length="166" mass="17488">MMARRATMVGLVAVIAAAGAPAQAANIFEELGRAIFGGGPRLRATPIYEYDEPRQVLPRQKAPEVSSKPKPPVVQLDPSSDPNWYLKDPTLRRGDIVVTAQGVMVYQGGRGGDGRRSDFTALSAGKDSKGWKAQLETAAAGGRSFFEGATAPPKPAITAQAEAKAP</sequence>
<evidence type="ECO:0000256" key="2">
    <source>
        <dbReference type="SAM" id="SignalP"/>
    </source>
</evidence>
<name>A0ABW0NY52_9HYPH</name>
<dbReference type="EMBL" id="JBHSLU010000007">
    <property type="protein sequence ID" value="MFC5504293.1"/>
    <property type="molecule type" value="Genomic_DNA"/>
</dbReference>
<organism evidence="3 4">
    <name type="scientific">Bosea massiliensis</name>
    <dbReference type="NCBI Taxonomy" id="151419"/>
    <lineage>
        <taxon>Bacteria</taxon>
        <taxon>Pseudomonadati</taxon>
        <taxon>Pseudomonadota</taxon>
        <taxon>Alphaproteobacteria</taxon>
        <taxon>Hyphomicrobiales</taxon>
        <taxon>Boseaceae</taxon>
        <taxon>Bosea</taxon>
    </lineage>
</organism>
<feature type="signal peptide" evidence="2">
    <location>
        <begin position="1"/>
        <end position="24"/>
    </location>
</feature>
<proteinExistence type="predicted"/>
<feature type="region of interest" description="Disordered" evidence="1">
    <location>
        <begin position="57"/>
        <end position="82"/>
    </location>
</feature>
<feature type="region of interest" description="Disordered" evidence="1">
    <location>
        <begin position="108"/>
        <end position="131"/>
    </location>
</feature>
<evidence type="ECO:0000256" key="1">
    <source>
        <dbReference type="SAM" id="MobiDB-lite"/>
    </source>
</evidence>
<gene>
    <name evidence="3" type="ORF">ACFPN9_03385</name>
</gene>
<dbReference type="RefSeq" id="WP_066716744.1">
    <property type="nucleotide sequence ID" value="NZ_JBHSLU010000007.1"/>
</dbReference>
<evidence type="ECO:0000313" key="3">
    <source>
        <dbReference type="EMBL" id="MFC5504293.1"/>
    </source>
</evidence>
<keyword evidence="4" id="KW-1185">Reference proteome</keyword>
<accession>A0ABW0NY52</accession>
<feature type="region of interest" description="Disordered" evidence="1">
    <location>
        <begin position="145"/>
        <end position="166"/>
    </location>
</feature>